<keyword evidence="3" id="KW-1185">Reference proteome</keyword>
<evidence type="ECO:0000313" key="3">
    <source>
        <dbReference type="Proteomes" id="UP001056576"/>
    </source>
</evidence>
<evidence type="ECO:0000256" key="1">
    <source>
        <dbReference type="SAM" id="Phobius"/>
    </source>
</evidence>
<evidence type="ECO:0000313" key="2">
    <source>
        <dbReference type="EMBL" id="USN15319.1"/>
    </source>
</evidence>
<gene>
    <name evidence="2" type="ORF">KIKIMORA_01730</name>
</gene>
<accession>A0A9E7MSL2</accession>
<proteinExistence type="predicted"/>
<name>A0A9E7MSL2_9CAUD</name>
<feature type="transmembrane region" description="Helical" evidence="1">
    <location>
        <begin position="7"/>
        <end position="26"/>
    </location>
</feature>
<protein>
    <submittedName>
        <fullName evidence="2">Uncharacterized protein</fullName>
    </submittedName>
</protein>
<keyword evidence="1" id="KW-1133">Transmembrane helix</keyword>
<sequence>MRTLFKILTILKDCVLFLMIVAVFMGGTAHWTLRFTGYGSSEFDHAVRGAVVLFGSILGAWVAFVTVWGRPWRKGHQA</sequence>
<feature type="transmembrane region" description="Helical" evidence="1">
    <location>
        <begin position="46"/>
        <end position="68"/>
    </location>
</feature>
<dbReference type="EMBL" id="ON529857">
    <property type="protein sequence ID" value="USN15319.1"/>
    <property type="molecule type" value="Genomic_DNA"/>
</dbReference>
<keyword evidence="1" id="KW-0472">Membrane</keyword>
<keyword evidence="1" id="KW-0812">Transmembrane</keyword>
<organism evidence="2 3">
    <name type="scientific">Brevundimonas phage vB_BpoS-Kikimora</name>
    <dbReference type="NCBI Taxonomy" id="2948601"/>
    <lineage>
        <taxon>Viruses</taxon>
        <taxon>Duplodnaviria</taxon>
        <taxon>Heunggongvirae</taxon>
        <taxon>Uroviricota</taxon>
        <taxon>Caudoviricetes</taxon>
        <taxon>Jeanschmidtviridae</taxon>
        <taxon>Kikimoravirus</taxon>
        <taxon>Kikimoravirus kikimora</taxon>
    </lineage>
</organism>
<reference evidence="2 3" key="1">
    <citation type="submission" date="2022-05" db="EMBL/GenBank/DDBJ databases">
        <authorList>
            <person name="Friedrich I."/>
            <person name="Poehlein A."/>
            <person name="Schneider D."/>
            <person name="Hertel R."/>
            <person name="Daniel R."/>
        </authorList>
    </citation>
    <scope>NUCLEOTIDE SEQUENCE [LARGE SCALE GENOMIC DNA]</scope>
</reference>
<dbReference type="Proteomes" id="UP001056576">
    <property type="component" value="Segment"/>
</dbReference>